<dbReference type="EMBL" id="JBBPBN010000020">
    <property type="protein sequence ID" value="KAK9016812.1"/>
    <property type="molecule type" value="Genomic_DNA"/>
</dbReference>
<dbReference type="Proteomes" id="UP001396334">
    <property type="component" value="Unassembled WGS sequence"/>
</dbReference>
<evidence type="ECO:0000313" key="3">
    <source>
        <dbReference type="Proteomes" id="UP001396334"/>
    </source>
</evidence>
<sequence>MPLPLNIRNDSQWMGVAFCCIFVNGDALKDEDIRCKVYIHRREPRHVDSSRIVLGKNFNQPVKNDHLFLRYLSRDILYPYSLKNGCGESEIENISTPDCSNHECDELESSFTYNARGKGPKVKKCGVRVRERFRRCPTYNRATLQSKEMNETIYLSVDAFFEDEEIEIAKVLCCSNFDDLNYLPNELRLLVWIGCPLRIVKQCGVRIVYQKDLEDFQLMKDMKEDSASDGSIANGSIEAEDEARPHRMQIR</sequence>
<feature type="region of interest" description="Disordered" evidence="1">
    <location>
        <begin position="226"/>
        <end position="251"/>
    </location>
</feature>
<keyword evidence="3" id="KW-1185">Reference proteome</keyword>
<accession>A0ABR2RV02</accession>
<organism evidence="2 3">
    <name type="scientific">Hibiscus sabdariffa</name>
    <name type="common">roselle</name>
    <dbReference type="NCBI Taxonomy" id="183260"/>
    <lineage>
        <taxon>Eukaryota</taxon>
        <taxon>Viridiplantae</taxon>
        <taxon>Streptophyta</taxon>
        <taxon>Embryophyta</taxon>
        <taxon>Tracheophyta</taxon>
        <taxon>Spermatophyta</taxon>
        <taxon>Magnoliopsida</taxon>
        <taxon>eudicotyledons</taxon>
        <taxon>Gunneridae</taxon>
        <taxon>Pentapetalae</taxon>
        <taxon>rosids</taxon>
        <taxon>malvids</taxon>
        <taxon>Malvales</taxon>
        <taxon>Malvaceae</taxon>
        <taxon>Malvoideae</taxon>
        <taxon>Hibiscus</taxon>
    </lineage>
</organism>
<gene>
    <name evidence="2" type="ORF">V6N11_079305</name>
</gene>
<evidence type="ECO:0000256" key="1">
    <source>
        <dbReference type="SAM" id="MobiDB-lite"/>
    </source>
</evidence>
<protein>
    <submittedName>
        <fullName evidence="2">Uncharacterized protein</fullName>
    </submittedName>
</protein>
<comment type="caution">
    <text evidence="2">The sequence shown here is derived from an EMBL/GenBank/DDBJ whole genome shotgun (WGS) entry which is preliminary data.</text>
</comment>
<evidence type="ECO:0000313" key="2">
    <source>
        <dbReference type="EMBL" id="KAK9016812.1"/>
    </source>
</evidence>
<reference evidence="2 3" key="1">
    <citation type="journal article" date="2024" name="G3 (Bethesda)">
        <title>Genome assembly of Hibiscus sabdariffa L. provides insights into metabolisms of medicinal natural products.</title>
        <authorList>
            <person name="Kim T."/>
        </authorList>
    </citation>
    <scope>NUCLEOTIDE SEQUENCE [LARGE SCALE GENOMIC DNA]</scope>
    <source>
        <strain evidence="2">TK-2024</strain>
        <tissue evidence="2">Old leaves</tissue>
    </source>
</reference>
<proteinExistence type="predicted"/>
<name>A0ABR2RV02_9ROSI</name>